<dbReference type="Proteomes" id="UP000095347">
    <property type="component" value="Unassembled WGS sequence"/>
</dbReference>
<dbReference type="STRING" id="28181.BEN30_12175"/>
<dbReference type="GO" id="GO:0006487">
    <property type="term" value="P:protein N-linked glycosylation"/>
    <property type="evidence" value="ECO:0007669"/>
    <property type="project" value="TreeGrafter"/>
</dbReference>
<dbReference type="PANTHER" id="PTHR10859">
    <property type="entry name" value="GLYCOSYL TRANSFERASE"/>
    <property type="match status" value="1"/>
</dbReference>
<feature type="domain" description="Methyltransferase" evidence="2">
    <location>
        <begin position="53"/>
        <end position="154"/>
    </location>
</feature>
<sequence length="484" mass="55508">MKTSLHHPHVISPRKQAVHELSEKNVSNRDLWIKKNAFFYHEDHQYFRFLVSEKQRVLELGCGNGDLLASLDPAYGMGIDYSQSMIDSAKNRHPNLTFFVGDIENLDVLKQIQGPFDAIILDDTIGDLEDVVHTFLSLHAHCTQDTRIVVAYHSPLWRPVLRLAEKFGLRMPTVEKNWLTLGDIRTLLNLADFEIIRSEWRQIMPLKLSGIGRFLNRYVATMPIIRTLCLRNYVIARSLKQPSPNYTSCSIVIPARNEKGNIENALLRLPEFCKSTEYIFVEGNSSDGTLEEMYRVQKAYPEKDIKVMVQDGIGKGDAVRKGFAHATGEVLIILDADLTTPPEQIPLFFETIASGKGEFINGTRLIYPREDEAMRFLNNIANHIFPRIFTWLLNQHFTDTLCGTKVISKNHYEKIVSNRAYFGDFDPFGDFDLIFGASKLNLKVVEVPVRYASRTYGETQISRFTHGWLLLKMIVFAFRRLKAF</sequence>
<dbReference type="InterPro" id="IPR025714">
    <property type="entry name" value="Methyltranfer_dom"/>
</dbReference>
<dbReference type="Gene3D" id="3.40.50.150">
    <property type="entry name" value="Vaccinia Virus protein VP39"/>
    <property type="match status" value="1"/>
</dbReference>
<keyword evidence="3" id="KW-0808">Transferase</keyword>
<organism evidence="3 4">
    <name type="scientific">Magnetovibrio blakemorei</name>
    <dbReference type="NCBI Taxonomy" id="28181"/>
    <lineage>
        <taxon>Bacteria</taxon>
        <taxon>Pseudomonadati</taxon>
        <taxon>Pseudomonadota</taxon>
        <taxon>Alphaproteobacteria</taxon>
        <taxon>Rhodospirillales</taxon>
        <taxon>Magnetovibrionaceae</taxon>
        <taxon>Magnetovibrio</taxon>
    </lineage>
</organism>
<dbReference type="EMBL" id="MCGG01000033">
    <property type="protein sequence ID" value="OEJ66397.1"/>
    <property type="molecule type" value="Genomic_DNA"/>
</dbReference>
<evidence type="ECO:0000313" key="4">
    <source>
        <dbReference type="Proteomes" id="UP000095347"/>
    </source>
</evidence>
<dbReference type="PANTHER" id="PTHR10859:SF91">
    <property type="entry name" value="DOLICHYL-PHOSPHATE BETA-GLUCOSYLTRANSFERASE"/>
    <property type="match status" value="1"/>
</dbReference>
<evidence type="ECO:0000259" key="1">
    <source>
        <dbReference type="Pfam" id="PF00535"/>
    </source>
</evidence>
<feature type="domain" description="Glycosyltransferase 2-like" evidence="1">
    <location>
        <begin position="250"/>
        <end position="384"/>
    </location>
</feature>
<dbReference type="GO" id="GO:0016740">
    <property type="term" value="F:transferase activity"/>
    <property type="evidence" value="ECO:0007669"/>
    <property type="project" value="UniProtKB-KW"/>
</dbReference>
<keyword evidence="4" id="KW-1185">Reference proteome</keyword>
<dbReference type="Pfam" id="PF13847">
    <property type="entry name" value="Methyltransf_31"/>
    <property type="match status" value="1"/>
</dbReference>
<dbReference type="AlphaFoldDB" id="A0A1E5Q6J4"/>
<dbReference type="SUPFAM" id="SSF53335">
    <property type="entry name" value="S-adenosyl-L-methionine-dependent methyltransferases"/>
    <property type="match status" value="1"/>
</dbReference>
<accession>A0A1E5Q6J4</accession>
<comment type="caution">
    <text evidence="3">The sequence shown here is derived from an EMBL/GenBank/DDBJ whole genome shotgun (WGS) entry which is preliminary data.</text>
</comment>
<dbReference type="InterPro" id="IPR029063">
    <property type="entry name" value="SAM-dependent_MTases_sf"/>
</dbReference>
<protein>
    <submittedName>
        <fullName evidence="3">Glycosyl transferase</fullName>
    </submittedName>
</protein>
<dbReference type="CDD" id="cd02440">
    <property type="entry name" value="AdoMet_MTases"/>
    <property type="match status" value="1"/>
</dbReference>
<reference evidence="4" key="1">
    <citation type="submission" date="2016-07" db="EMBL/GenBank/DDBJ databases">
        <authorList>
            <person name="Florea S."/>
            <person name="Webb J.S."/>
            <person name="Jaromczyk J."/>
            <person name="Schardl C.L."/>
        </authorList>
    </citation>
    <scope>NUCLEOTIDE SEQUENCE [LARGE SCALE GENOMIC DNA]</scope>
    <source>
        <strain evidence="4">MV-1</strain>
    </source>
</reference>
<dbReference type="RefSeq" id="WP_069958354.1">
    <property type="nucleotide sequence ID" value="NZ_MCGG01000033.1"/>
</dbReference>
<dbReference type="OrthoDB" id="9806525at2"/>
<dbReference type="CDD" id="cd04179">
    <property type="entry name" value="DPM_DPG-synthase_like"/>
    <property type="match status" value="1"/>
</dbReference>
<dbReference type="SUPFAM" id="SSF53448">
    <property type="entry name" value="Nucleotide-diphospho-sugar transferases"/>
    <property type="match status" value="1"/>
</dbReference>
<evidence type="ECO:0000313" key="3">
    <source>
        <dbReference type="EMBL" id="OEJ66397.1"/>
    </source>
</evidence>
<dbReference type="InterPro" id="IPR001173">
    <property type="entry name" value="Glyco_trans_2-like"/>
</dbReference>
<name>A0A1E5Q6J4_9PROT</name>
<proteinExistence type="predicted"/>
<gene>
    <name evidence="3" type="ORF">BEN30_12175</name>
</gene>
<evidence type="ECO:0000259" key="2">
    <source>
        <dbReference type="Pfam" id="PF13847"/>
    </source>
</evidence>
<dbReference type="Gene3D" id="3.90.550.10">
    <property type="entry name" value="Spore Coat Polysaccharide Biosynthesis Protein SpsA, Chain A"/>
    <property type="match status" value="1"/>
</dbReference>
<dbReference type="InterPro" id="IPR029044">
    <property type="entry name" value="Nucleotide-diphossugar_trans"/>
</dbReference>
<dbReference type="Pfam" id="PF00535">
    <property type="entry name" value="Glycos_transf_2"/>
    <property type="match status" value="1"/>
</dbReference>